<evidence type="ECO:0000256" key="6">
    <source>
        <dbReference type="ARBA" id="ARBA00023218"/>
    </source>
</evidence>
<sequence length="344" mass="38670">MSFGLHPWDVAFRPSPPHNLEKKVPPPGADREKSLPSPKEDSDGAREPDSTVDLRKKNKKKKNYQRYAKPPYSYLAMISLVIQNSPEKRLKLSQILQDISSLFPFFKGNYQGWKDSIRHNLSSNDCFRKVLKDPLKPQAKGNYWTVDVTRIPPDALKLQNTAVTRQDLFPLDLAPYILHGQPYRSLERLSANHTRGRTTPRMEPEVQIPVSDPAVSFPMILWNLPTSYSKCVAPNVVAPPSIHPLLLYSNFPSISIYNYLPPPYGSPVYSDRRELLASGLHPQIPLTPKPPELKNAPSDFPPNKTVFDIPVYTGHPGFLASQSLFSPHLPTATPPLVGYRPSGL</sequence>
<dbReference type="InterPro" id="IPR047511">
    <property type="entry name" value="FH_FOXH1"/>
</dbReference>
<name>A0A974HGT9_XENLA</name>
<evidence type="ECO:0000256" key="7">
    <source>
        <dbReference type="ARBA" id="ARBA00023242"/>
    </source>
</evidence>
<dbReference type="Proteomes" id="UP000694892">
    <property type="component" value="Chromosome 6L"/>
</dbReference>
<dbReference type="SMART" id="SM00339">
    <property type="entry name" value="FH"/>
    <property type="match status" value="1"/>
</dbReference>
<dbReference type="OMA" id="AVSFPMI"/>
<keyword evidence="2" id="KW-0805">Transcription regulation</keyword>
<evidence type="ECO:0000256" key="2">
    <source>
        <dbReference type="ARBA" id="ARBA00023015"/>
    </source>
</evidence>
<evidence type="ECO:0000259" key="10">
    <source>
        <dbReference type="PROSITE" id="PS50039"/>
    </source>
</evidence>
<keyword evidence="3 8" id="KW-0238">DNA-binding</keyword>
<dbReference type="Gene3D" id="1.10.10.10">
    <property type="entry name" value="Winged helix-like DNA-binding domain superfamily/Winged helix DNA-binding domain"/>
    <property type="match status" value="1"/>
</dbReference>
<dbReference type="PROSITE" id="PS00658">
    <property type="entry name" value="FORK_HEAD_2"/>
    <property type="match status" value="1"/>
</dbReference>
<dbReference type="InterPro" id="IPR030456">
    <property type="entry name" value="TF_fork_head_CS_2"/>
</dbReference>
<dbReference type="InterPro" id="IPR001766">
    <property type="entry name" value="Fork_head_dom"/>
</dbReference>
<dbReference type="SUPFAM" id="SSF46785">
    <property type="entry name" value="Winged helix' DNA-binding domain"/>
    <property type="match status" value="1"/>
</dbReference>
<evidence type="ECO:0000256" key="1">
    <source>
        <dbReference type="ARBA" id="ARBA00004123"/>
    </source>
</evidence>
<protein>
    <recommendedName>
        <fullName evidence="10">Fork-head domain-containing protein</fullName>
    </recommendedName>
</protein>
<dbReference type="PROSITE" id="PS50039">
    <property type="entry name" value="FORK_HEAD_3"/>
    <property type="match status" value="1"/>
</dbReference>
<keyword evidence="7 8" id="KW-0539">Nucleus</keyword>
<keyword evidence="6" id="KW-0217">Developmental protein</keyword>
<dbReference type="InterPro" id="IPR052327">
    <property type="entry name" value="Activin_resp_transcr_regulator"/>
</dbReference>
<dbReference type="GO" id="GO:0001228">
    <property type="term" value="F:DNA-binding transcription activator activity, RNA polymerase II-specific"/>
    <property type="evidence" value="ECO:0007669"/>
    <property type="project" value="TreeGrafter"/>
</dbReference>
<dbReference type="GO" id="GO:0000976">
    <property type="term" value="F:transcription cis-regulatory region binding"/>
    <property type="evidence" value="ECO:0007669"/>
    <property type="project" value="TreeGrafter"/>
</dbReference>
<feature type="DNA-binding region" description="Fork-head" evidence="8">
    <location>
        <begin position="69"/>
        <end position="147"/>
    </location>
</feature>
<keyword evidence="5" id="KW-0804">Transcription</keyword>
<dbReference type="PRINTS" id="PR00053">
    <property type="entry name" value="FORKHEAD"/>
</dbReference>
<evidence type="ECO:0000256" key="3">
    <source>
        <dbReference type="ARBA" id="ARBA00023125"/>
    </source>
</evidence>
<dbReference type="InterPro" id="IPR036388">
    <property type="entry name" value="WH-like_DNA-bd_sf"/>
</dbReference>
<dbReference type="GO" id="GO:0032444">
    <property type="term" value="C:activin responsive factor complex"/>
    <property type="evidence" value="ECO:0007669"/>
    <property type="project" value="TreeGrafter"/>
</dbReference>
<keyword evidence="4" id="KW-0010">Activator</keyword>
<dbReference type="AlphaFoldDB" id="A0A974HGT9"/>
<dbReference type="EMBL" id="CM004476">
    <property type="protein sequence ID" value="OCT77343.1"/>
    <property type="molecule type" value="Genomic_DNA"/>
</dbReference>
<feature type="compositionally biased region" description="Basic and acidic residues" evidence="9">
    <location>
        <begin position="19"/>
        <end position="55"/>
    </location>
</feature>
<evidence type="ECO:0000256" key="4">
    <source>
        <dbReference type="ARBA" id="ARBA00023159"/>
    </source>
</evidence>
<feature type="domain" description="Fork-head" evidence="10">
    <location>
        <begin position="69"/>
        <end position="147"/>
    </location>
</feature>
<dbReference type="GO" id="GO:0007179">
    <property type="term" value="P:transforming growth factor beta receptor signaling pathway"/>
    <property type="evidence" value="ECO:0007669"/>
    <property type="project" value="TreeGrafter"/>
</dbReference>
<proteinExistence type="predicted"/>
<evidence type="ECO:0000313" key="12">
    <source>
        <dbReference type="Proteomes" id="UP000694892"/>
    </source>
</evidence>
<dbReference type="PANTHER" id="PTHR47316:SF3">
    <property type="entry name" value="FORKHEAD ACTIVIN SIGNAL TRANSDUCER 3"/>
    <property type="match status" value="1"/>
</dbReference>
<organism evidence="11 12">
    <name type="scientific">Xenopus laevis</name>
    <name type="common">African clawed frog</name>
    <dbReference type="NCBI Taxonomy" id="8355"/>
    <lineage>
        <taxon>Eukaryota</taxon>
        <taxon>Metazoa</taxon>
        <taxon>Chordata</taxon>
        <taxon>Craniata</taxon>
        <taxon>Vertebrata</taxon>
        <taxon>Euteleostomi</taxon>
        <taxon>Amphibia</taxon>
        <taxon>Batrachia</taxon>
        <taxon>Anura</taxon>
        <taxon>Pipoidea</taxon>
        <taxon>Pipidae</taxon>
        <taxon>Xenopodinae</taxon>
        <taxon>Xenopus</taxon>
        <taxon>Xenopus</taxon>
    </lineage>
</organism>
<keyword evidence="6" id="KW-0306">Gastrulation</keyword>
<dbReference type="FunFam" id="1.10.10.10:FF:000278">
    <property type="entry name" value="Forkhead box protein H1"/>
    <property type="match status" value="1"/>
</dbReference>
<dbReference type="Pfam" id="PF00250">
    <property type="entry name" value="Forkhead"/>
    <property type="match status" value="1"/>
</dbReference>
<evidence type="ECO:0000256" key="8">
    <source>
        <dbReference type="PROSITE-ProRule" id="PRU00089"/>
    </source>
</evidence>
<comment type="subcellular location">
    <subcellularLocation>
        <location evidence="1 8">Nucleus</location>
    </subcellularLocation>
</comment>
<feature type="region of interest" description="Disordered" evidence="9">
    <location>
        <begin position="1"/>
        <end position="63"/>
    </location>
</feature>
<evidence type="ECO:0000313" key="11">
    <source>
        <dbReference type="EMBL" id="OCT77343.1"/>
    </source>
</evidence>
<dbReference type="PANTHER" id="PTHR47316">
    <property type="entry name" value="FORKHEAD BOX PROTEIN H1"/>
    <property type="match status" value="1"/>
</dbReference>
<dbReference type="GO" id="GO:0001702">
    <property type="term" value="P:gastrulation with mouth forming second"/>
    <property type="evidence" value="ECO:0007669"/>
    <property type="project" value="UniProtKB-ARBA"/>
</dbReference>
<evidence type="ECO:0000256" key="9">
    <source>
        <dbReference type="SAM" id="MobiDB-lite"/>
    </source>
</evidence>
<evidence type="ECO:0000256" key="5">
    <source>
        <dbReference type="ARBA" id="ARBA00023163"/>
    </source>
</evidence>
<dbReference type="InterPro" id="IPR036390">
    <property type="entry name" value="WH_DNA-bd_sf"/>
</dbReference>
<reference evidence="12" key="1">
    <citation type="journal article" date="2016" name="Nature">
        <title>Genome evolution in the allotetraploid frog Xenopus laevis.</title>
        <authorList>
            <person name="Session A.M."/>
            <person name="Uno Y."/>
            <person name="Kwon T."/>
            <person name="Chapman J.A."/>
            <person name="Toyoda A."/>
            <person name="Takahashi S."/>
            <person name="Fukui A."/>
            <person name="Hikosaka A."/>
            <person name="Suzuki A."/>
            <person name="Kondo M."/>
            <person name="van Heeringen S.J."/>
            <person name="Quigley I."/>
            <person name="Heinz S."/>
            <person name="Ogino H."/>
            <person name="Ochi H."/>
            <person name="Hellsten U."/>
            <person name="Lyons J.B."/>
            <person name="Simakov O."/>
            <person name="Putnam N."/>
            <person name="Stites J."/>
            <person name="Kuroki Y."/>
            <person name="Tanaka T."/>
            <person name="Michiue T."/>
            <person name="Watanabe M."/>
            <person name="Bogdanovic O."/>
            <person name="Lister R."/>
            <person name="Georgiou G."/>
            <person name="Paranjpe S.S."/>
            <person name="van Kruijsbergen I."/>
            <person name="Shu S."/>
            <person name="Carlson J."/>
            <person name="Kinoshita T."/>
            <person name="Ohta Y."/>
            <person name="Mawaribuchi S."/>
            <person name="Jenkins J."/>
            <person name="Grimwood J."/>
            <person name="Schmutz J."/>
            <person name="Mitros T."/>
            <person name="Mozaffari S.V."/>
            <person name="Suzuki Y."/>
            <person name="Haramoto Y."/>
            <person name="Yamamoto T.S."/>
            <person name="Takagi C."/>
            <person name="Heald R."/>
            <person name="Miller K."/>
            <person name="Haudenschild C."/>
            <person name="Kitzman J."/>
            <person name="Nakayama T."/>
            <person name="Izutsu Y."/>
            <person name="Robert J."/>
            <person name="Fortriede J."/>
            <person name="Burns K."/>
            <person name="Lotay V."/>
            <person name="Karimi K."/>
            <person name="Yasuoka Y."/>
            <person name="Dichmann D.S."/>
            <person name="Flajnik M.F."/>
            <person name="Houston D.W."/>
            <person name="Shendure J."/>
            <person name="DuPasquier L."/>
            <person name="Vize P.D."/>
            <person name="Zorn A.M."/>
            <person name="Ito M."/>
            <person name="Marcotte E.M."/>
            <person name="Wallingford J.B."/>
            <person name="Ito Y."/>
            <person name="Asashima M."/>
            <person name="Ueno N."/>
            <person name="Matsuda Y."/>
            <person name="Veenstra G.J."/>
            <person name="Fujiyama A."/>
            <person name="Harland R.M."/>
            <person name="Taira M."/>
            <person name="Rokhsar D.S."/>
        </authorList>
    </citation>
    <scope>NUCLEOTIDE SEQUENCE [LARGE SCALE GENOMIC DNA]</scope>
    <source>
        <strain evidence="12">J</strain>
    </source>
</reference>
<accession>A0A974HGT9</accession>
<dbReference type="CDD" id="cd20022">
    <property type="entry name" value="FH_FOXH"/>
    <property type="match status" value="1"/>
</dbReference>
<dbReference type="GO" id="GO:0046332">
    <property type="term" value="F:SMAD binding"/>
    <property type="evidence" value="ECO:0007669"/>
    <property type="project" value="UniProtKB-ARBA"/>
</dbReference>
<gene>
    <name evidence="11" type="ORF">XELAEV_18032544mg</name>
</gene>